<accession>A0A239PM15</accession>
<protein>
    <submittedName>
        <fullName evidence="1">Uncharacterized conserved protein, DUF952 family</fullName>
    </submittedName>
</protein>
<dbReference type="AlphaFoldDB" id="A0A239PM15"/>
<evidence type="ECO:0000313" key="1">
    <source>
        <dbReference type="EMBL" id="SNT68403.1"/>
    </source>
</evidence>
<reference evidence="1 2" key="1">
    <citation type="submission" date="2017-07" db="EMBL/GenBank/DDBJ databases">
        <authorList>
            <person name="Sun Z.S."/>
            <person name="Albrecht U."/>
            <person name="Echele G."/>
            <person name="Lee C.C."/>
        </authorList>
    </citation>
    <scope>NUCLEOTIDE SEQUENCE [LARGE SCALE GENOMIC DNA]</scope>
    <source>
        <strain evidence="1 2">CGMCC 1.12710</strain>
    </source>
</reference>
<dbReference type="Pfam" id="PF06108">
    <property type="entry name" value="DUF952"/>
    <property type="match status" value="1"/>
</dbReference>
<dbReference type="EMBL" id="FZQA01000001">
    <property type="protein sequence ID" value="SNT68403.1"/>
    <property type="molecule type" value="Genomic_DNA"/>
</dbReference>
<dbReference type="Gene3D" id="3.20.170.20">
    <property type="entry name" value="Protein of unknown function DUF952"/>
    <property type="match status" value="1"/>
</dbReference>
<proteinExistence type="predicted"/>
<gene>
    <name evidence="1" type="ORF">SAMN06297382_0905</name>
</gene>
<dbReference type="Proteomes" id="UP000198346">
    <property type="component" value="Unassembled WGS sequence"/>
</dbReference>
<dbReference type="InterPro" id="IPR009297">
    <property type="entry name" value="DUF952"/>
</dbReference>
<dbReference type="RefSeq" id="WP_089411351.1">
    <property type="nucleotide sequence ID" value="NZ_FZQA01000001.1"/>
</dbReference>
<dbReference type="PANTHER" id="PTHR34129:SF1">
    <property type="entry name" value="DUF952 DOMAIN-CONTAINING PROTEIN"/>
    <property type="match status" value="1"/>
</dbReference>
<dbReference type="SUPFAM" id="SSF56399">
    <property type="entry name" value="ADP-ribosylation"/>
    <property type="match status" value="1"/>
</dbReference>
<organism evidence="1 2">
    <name type="scientific">Amphiplicatus metriothermophilus</name>
    <dbReference type="NCBI Taxonomy" id="1519374"/>
    <lineage>
        <taxon>Bacteria</taxon>
        <taxon>Pseudomonadati</taxon>
        <taxon>Pseudomonadota</taxon>
        <taxon>Alphaproteobacteria</taxon>
        <taxon>Parvularculales</taxon>
        <taxon>Parvularculaceae</taxon>
        <taxon>Amphiplicatus</taxon>
    </lineage>
</organism>
<keyword evidence="2" id="KW-1185">Reference proteome</keyword>
<sequence>MTETASTVLYRLIAAEDWATAQDSGEVPWNADDRRDGFLHLSTEAQALETARRHYAHVENLLALEVDADRLAHPLRWELAPKRGEKFPHLYGPLPVAAVRRVRRLARDAEGGFRFADEGSGR</sequence>
<dbReference type="PANTHER" id="PTHR34129">
    <property type="entry name" value="BLR1139 PROTEIN"/>
    <property type="match status" value="1"/>
</dbReference>
<dbReference type="OrthoDB" id="9799937at2"/>
<evidence type="ECO:0000313" key="2">
    <source>
        <dbReference type="Proteomes" id="UP000198346"/>
    </source>
</evidence>
<name>A0A239PM15_9PROT</name>